<dbReference type="AlphaFoldDB" id="A0A8I1D7T7"/>
<reference evidence="1 2" key="1">
    <citation type="submission" date="2020-12" db="EMBL/GenBank/DDBJ databases">
        <title>Draft genome sequence of furan degrading bacterial strain FUR100.</title>
        <authorList>
            <person name="Woiski C."/>
        </authorList>
    </citation>
    <scope>NUCLEOTIDE SEQUENCE [LARGE SCALE GENOMIC DNA]</scope>
    <source>
        <strain evidence="1 2">FUR100</strain>
    </source>
</reference>
<keyword evidence="2" id="KW-1185">Reference proteome</keyword>
<organism evidence="1 2">
    <name type="scientific">Rhodococcus erythropolis</name>
    <name type="common">Arthrobacter picolinophilus</name>
    <dbReference type="NCBI Taxonomy" id="1833"/>
    <lineage>
        <taxon>Bacteria</taxon>
        <taxon>Bacillati</taxon>
        <taxon>Actinomycetota</taxon>
        <taxon>Actinomycetes</taxon>
        <taxon>Mycobacteriales</taxon>
        <taxon>Nocardiaceae</taxon>
        <taxon>Rhodococcus</taxon>
        <taxon>Rhodococcus erythropolis group</taxon>
    </lineage>
</organism>
<dbReference type="EMBL" id="JAECSB010000061">
    <property type="protein sequence ID" value="MBH5144376.1"/>
    <property type="molecule type" value="Genomic_DNA"/>
</dbReference>
<dbReference type="Proteomes" id="UP000627573">
    <property type="component" value="Unassembled WGS sequence"/>
</dbReference>
<evidence type="ECO:0000313" key="1">
    <source>
        <dbReference type="EMBL" id="MBH5144376.1"/>
    </source>
</evidence>
<protein>
    <submittedName>
        <fullName evidence="1">Uncharacterized protein</fullName>
    </submittedName>
</protein>
<evidence type="ECO:0000313" key="2">
    <source>
        <dbReference type="Proteomes" id="UP000627573"/>
    </source>
</evidence>
<sequence>MTTNDVHPGSAVLSRVDVAVVGVAAARSHRAEVRTRSPWEAMEDYAAMICDRTALHAVRLPLATADVNTVIARVLSLQPRISAAFVVGLDAPAATAVQHGVAERGGPLVVTEIDVVTATLTAMTISALRNLVVGPRVGQVVITGAHRAPMLGPTLLMSGVAGISSWRTSDAHQFPLRRLMEHNDVLVDLDGCVGDSVPTRQVVSLPGETFDHGAVVLPGLLGVLCGHDVTVLTAEMIAACARSLALITPPGCTLPSADERMLLSSIARQVTKSLGHAPPYSTHLH</sequence>
<name>A0A8I1D7T7_RHOER</name>
<accession>A0A8I1D7T7</accession>
<proteinExistence type="predicted"/>
<dbReference type="RefSeq" id="WP_019747232.1">
    <property type="nucleotide sequence ID" value="NZ_CP176579.1"/>
</dbReference>
<comment type="caution">
    <text evidence="1">The sequence shown here is derived from an EMBL/GenBank/DDBJ whole genome shotgun (WGS) entry which is preliminary data.</text>
</comment>
<gene>
    <name evidence="1" type="ORF">I3517_17335</name>
</gene>